<keyword evidence="5" id="KW-0998">Cell outer membrane</keyword>
<evidence type="ECO:0000256" key="1">
    <source>
        <dbReference type="ARBA" id="ARBA00004442"/>
    </source>
</evidence>
<sequence length="457" mass="50941">MCLQLFFRRSLSAAALFGVVMGSPLALAESIVLSLDEAVERALATDPRIEERLHLVNEARALLQRAEGSDDLIVDVNAFVGLTTQVEGGFFESGSTTTPRSDKYEYNGLTSWTSVQFSIIKPLYTFGKIEHFSDAAKGNIAVKKEDVRLQRAETTLDVTRAYYGYLTARDTRYLFEDVEGRLQKSQDLVERWIEEERGDVRQADLYALQSGMAIVRRYHATAESVEAIALAGLKMLTGIERHAEFELADSRIRPVDLPLEALEELQQMALERRPEMNQLAAGLQARRSLVAAHRAGKLPNVYAGIAGTAAYSPKREKLKNPYIYDPFNDYGATPLVGVKWSWATGVQAAEVAGANAALAALAERASFAQQGIPFQVEEQFHHVQGHYKMVAELKKGSRAARRWMVSRYVDFDAGLEEAEAVLAAFQGYVLIYSDYLMAVNNYNMHVARLRHVTGDYL</sequence>
<evidence type="ECO:0000256" key="2">
    <source>
        <dbReference type="ARBA" id="ARBA00022452"/>
    </source>
</evidence>
<name>A0A3B0ZLK2_9ZZZZ</name>
<comment type="subcellular location">
    <subcellularLocation>
        <location evidence="1">Cell outer membrane</location>
    </subcellularLocation>
</comment>
<gene>
    <name evidence="6" type="ORF">MNBD_GAMMA17-1863</name>
</gene>
<evidence type="ECO:0000313" key="6">
    <source>
        <dbReference type="EMBL" id="VAW89123.1"/>
    </source>
</evidence>
<dbReference type="InterPro" id="IPR051906">
    <property type="entry name" value="TolC-like"/>
</dbReference>
<evidence type="ECO:0008006" key="7">
    <source>
        <dbReference type="Google" id="ProtNLM"/>
    </source>
</evidence>
<dbReference type="GO" id="GO:0009279">
    <property type="term" value="C:cell outer membrane"/>
    <property type="evidence" value="ECO:0007669"/>
    <property type="project" value="UniProtKB-SubCell"/>
</dbReference>
<dbReference type="GO" id="GO:0015288">
    <property type="term" value="F:porin activity"/>
    <property type="evidence" value="ECO:0007669"/>
    <property type="project" value="TreeGrafter"/>
</dbReference>
<keyword evidence="4" id="KW-0472">Membrane</keyword>
<keyword evidence="2" id="KW-1134">Transmembrane beta strand</keyword>
<dbReference type="AlphaFoldDB" id="A0A3B0ZLK2"/>
<dbReference type="PANTHER" id="PTHR30026">
    <property type="entry name" value="OUTER MEMBRANE PROTEIN TOLC"/>
    <property type="match status" value="1"/>
</dbReference>
<protein>
    <recommendedName>
        <fullName evidence="7">TolC family protein</fullName>
    </recommendedName>
</protein>
<organism evidence="6">
    <name type="scientific">hydrothermal vent metagenome</name>
    <dbReference type="NCBI Taxonomy" id="652676"/>
    <lineage>
        <taxon>unclassified sequences</taxon>
        <taxon>metagenomes</taxon>
        <taxon>ecological metagenomes</taxon>
    </lineage>
</organism>
<dbReference type="EMBL" id="UOFQ01000121">
    <property type="protein sequence ID" value="VAW89123.1"/>
    <property type="molecule type" value="Genomic_DNA"/>
</dbReference>
<evidence type="ECO:0000256" key="3">
    <source>
        <dbReference type="ARBA" id="ARBA00022692"/>
    </source>
</evidence>
<keyword evidence="3" id="KW-0812">Transmembrane</keyword>
<dbReference type="SUPFAM" id="SSF56954">
    <property type="entry name" value="Outer membrane efflux proteins (OEP)"/>
    <property type="match status" value="1"/>
</dbReference>
<dbReference type="GO" id="GO:1990281">
    <property type="term" value="C:efflux pump complex"/>
    <property type="evidence" value="ECO:0007669"/>
    <property type="project" value="TreeGrafter"/>
</dbReference>
<evidence type="ECO:0000256" key="5">
    <source>
        <dbReference type="ARBA" id="ARBA00023237"/>
    </source>
</evidence>
<reference evidence="6" key="1">
    <citation type="submission" date="2018-06" db="EMBL/GenBank/DDBJ databases">
        <authorList>
            <person name="Zhirakovskaya E."/>
        </authorList>
    </citation>
    <scope>NUCLEOTIDE SEQUENCE</scope>
</reference>
<dbReference type="GO" id="GO:0015562">
    <property type="term" value="F:efflux transmembrane transporter activity"/>
    <property type="evidence" value="ECO:0007669"/>
    <property type="project" value="InterPro"/>
</dbReference>
<proteinExistence type="predicted"/>
<evidence type="ECO:0000256" key="4">
    <source>
        <dbReference type="ARBA" id="ARBA00023136"/>
    </source>
</evidence>
<dbReference type="Gene3D" id="1.20.1600.10">
    <property type="entry name" value="Outer membrane efflux proteins (OEP)"/>
    <property type="match status" value="1"/>
</dbReference>
<dbReference type="PANTHER" id="PTHR30026:SF13">
    <property type="entry name" value="MEMBRANE EFFLUX PROTEIN, PUTATIVE-RELATED"/>
    <property type="match status" value="1"/>
</dbReference>
<accession>A0A3B0ZLK2</accession>